<feature type="domain" description="DNA methylase N-4/N-6" evidence="6">
    <location>
        <begin position="264"/>
        <end position="431"/>
    </location>
</feature>
<accession>A0ABS4NAW0</accession>
<dbReference type="PANTHER" id="PTHR13370">
    <property type="entry name" value="RNA METHYLASE-RELATED"/>
    <property type="match status" value="1"/>
</dbReference>
<dbReference type="InterPro" id="IPR002941">
    <property type="entry name" value="DNA_methylase_N4/N6"/>
</dbReference>
<evidence type="ECO:0000256" key="3">
    <source>
        <dbReference type="ARBA" id="ARBA00022679"/>
    </source>
</evidence>
<sequence length="439" mass="50368">MELTILDEIKNQLFPLQKEEMELLEESILKEGIREPLIVWNNNGKQILVDGHNRYEIARKHNLSFTTITKEFADIDEAIDWINKNQLGRRNLTDEQRKYLIGKIYNQQKKKHGGNRGNQYAGKISEVAKCNFCTLPNTENTKKETAEKLSDTTKYSPRTIKNCGDFAEAVEKVKEISPVAAQKILQGEIKDAITALPQITRKEPEKLPEVVKKIEQGSQKVKEAVKEIRKEEEIKKAEIVTLPPVIDIRHGDFREVLKDIKEVDAIITDPPYPAEYLYLWEDLGKFAKEKLKEGGYLVAYTGQYHLLEVLSMLSKSIDYVWTFCLYHEGQTQIVNGINVMCRWKPVLIFQKGKTKFTRTIQDYIVSEQREKDGHDWQQSMSGVKKFIELFTDVSDTVCDPFTGSGTTAEACKQLKRKFVGAEIDEETYKIAVGRVGVNI</sequence>
<comment type="similarity">
    <text evidence="1 5">Belongs to the N(4)/N(6)-methyltransferase family.</text>
</comment>
<dbReference type="GO" id="GO:0032259">
    <property type="term" value="P:methylation"/>
    <property type="evidence" value="ECO:0007669"/>
    <property type="project" value="UniProtKB-KW"/>
</dbReference>
<dbReference type="RefSeq" id="WP_209452754.1">
    <property type="nucleotide sequence ID" value="NZ_JAGGLT010000002.1"/>
</dbReference>
<dbReference type="PROSITE" id="PS00092">
    <property type="entry name" value="N6_MTASE"/>
    <property type="match status" value="1"/>
</dbReference>
<reference evidence="7" key="1">
    <citation type="submission" date="2021-03" db="EMBL/GenBank/DDBJ databases">
        <title>Genomic Encyclopedia of Type Strains, Phase IV (KMG-IV): sequencing the most valuable type-strain genomes for metagenomic binning, comparative biology and taxonomic classification.</title>
        <authorList>
            <person name="Goeker M."/>
        </authorList>
    </citation>
    <scope>NUCLEOTIDE SEQUENCE</scope>
    <source>
        <strain evidence="7">DSM 101588</strain>
    </source>
</reference>
<gene>
    <name evidence="7" type="ORF">J2Z80_000279</name>
</gene>
<dbReference type="SUPFAM" id="SSF110849">
    <property type="entry name" value="ParB/Sulfiredoxin"/>
    <property type="match status" value="1"/>
</dbReference>
<dbReference type="InterPro" id="IPR029063">
    <property type="entry name" value="SAM-dependent_MTases_sf"/>
</dbReference>
<dbReference type="PANTHER" id="PTHR13370:SF3">
    <property type="entry name" value="TRNA (GUANINE(10)-N2)-METHYLTRANSFERASE HOMOLOG"/>
    <property type="match status" value="1"/>
</dbReference>
<dbReference type="SUPFAM" id="SSF53335">
    <property type="entry name" value="S-adenosyl-L-methionine-dependent methyltransferases"/>
    <property type="match status" value="1"/>
</dbReference>
<evidence type="ECO:0000259" key="6">
    <source>
        <dbReference type="Pfam" id="PF01555"/>
    </source>
</evidence>
<dbReference type="Gene3D" id="3.40.50.150">
    <property type="entry name" value="Vaccinia Virus protein VP39"/>
    <property type="match status" value="1"/>
</dbReference>
<keyword evidence="3" id="KW-0808">Transferase</keyword>
<dbReference type="GO" id="GO:0008168">
    <property type="term" value="F:methyltransferase activity"/>
    <property type="evidence" value="ECO:0007669"/>
    <property type="project" value="UniProtKB-KW"/>
</dbReference>
<evidence type="ECO:0000256" key="4">
    <source>
        <dbReference type="ARBA" id="ARBA00022747"/>
    </source>
</evidence>
<dbReference type="Pfam" id="PF01555">
    <property type="entry name" value="N6_N4_Mtase"/>
    <property type="match status" value="1"/>
</dbReference>
<dbReference type="InterPro" id="IPR036086">
    <property type="entry name" value="ParB/Sulfiredoxin_sf"/>
</dbReference>
<dbReference type="EMBL" id="JAGGLT010000002">
    <property type="protein sequence ID" value="MBP2070781.1"/>
    <property type="molecule type" value="Genomic_DNA"/>
</dbReference>
<name>A0ABS4NAW0_9THEO</name>
<keyword evidence="8" id="KW-1185">Reference proteome</keyword>
<protein>
    <recommendedName>
        <fullName evidence="5">Methyltransferase</fullName>
        <ecNumber evidence="5">2.1.1.-</ecNumber>
    </recommendedName>
</protein>
<proteinExistence type="inferred from homology"/>
<comment type="caution">
    <text evidence="7">The sequence shown here is derived from an EMBL/GenBank/DDBJ whole genome shotgun (WGS) entry which is preliminary data.</text>
</comment>
<evidence type="ECO:0000256" key="2">
    <source>
        <dbReference type="ARBA" id="ARBA00022603"/>
    </source>
</evidence>
<dbReference type="InterPro" id="IPR001091">
    <property type="entry name" value="RM_Methyltransferase"/>
</dbReference>
<dbReference type="InterPro" id="IPR002052">
    <property type="entry name" value="DNA_methylase_N6_adenine_CS"/>
</dbReference>
<dbReference type="PRINTS" id="PR00508">
    <property type="entry name" value="S21N4MTFRASE"/>
</dbReference>
<evidence type="ECO:0000313" key="7">
    <source>
        <dbReference type="EMBL" id="MBP2070781.1"/>
    </source>
</evidence>
<dbReference type="Gene3D" id="3.90.1530.10">
    <property type="entry name" value="Conserved hypothetical protein from pyrococcus furiosus pfu- 392566-001, ParB domain"/>
    <property type="match status" value="1"/>
</dbReference>
<dbReference type="CDD" id="cd02440">
    <property type="entry name" value="AdoMet_MTases"/>
    <property type="match status" value="1"/>
</dbReference>
<dbReference type="Proteomes" id="UP001166402">
    <property type="component" value="Unassembled WGS sequence"/>
</dbReference>
<evidence type="ECO:0000256" key="5">
    <source>
        <dbReference type="RuleBase" id="RU362026"/>
    </source>
</evidence>
<evidence type="ECO:0000313" key="8">
    <source>
        <dbReference type="Proteomes" id="UP001166402"/>
    </source>
</evidence>
<dbReference type="EC" id="2.1.1.-" evidence="5"/>
<evidence type="ECO:0000256" key="1">
    <source>
        <dbReference type="ARBA" id="ARBA00006594"/>
    </source>
</evidence>
<keyword evidence="4" id="KW-0680">Restriction system</keyword>
<organism evidence="7 8">
    <name type="scientific">Thermoanaerobacterium butyriciformans</name>
    <dbReference type="NCBI Taxonomy" id="1702242"/>
    <lineage>
        <taxon>Bacteria</taxon>
        <taxon>Bacillati</taxon>
        <taxon>Bacillota</taxon>
        <taxon>Clostridia</taxon>
        <taxon>Thermoanaerobacterales</taxon>
        <taxon>Thermoanaerobacteraceae</taxon>
        <taxon>Thermoanaerobacterium</taxon>
    </lineage>
</organism>
<keyword evidence="2 7" id="KW-0489">Methyltransferase</keyword>